<sequence length="105" mass="12329">SSRRLYGDDAMRYVQLKCDGNIYTVKGEICQEHKVHMKLYAITLIVDEEEEVVTFVQCNDCFASEGGWKHYVALFMWIHRRSEVPPCTDVAFYRKNLSTVFTRLK</sequence>
<proteinExistence type="predicted"/>
<gene>
    <name evidence="1" type="ORF">HHI36_004878</name>
</gene>
<dbReference type="AlphaFoldDB" id="A0ABD2NT12"/>
<protein>
    <submittedName>
        <fullName evidence="1">Uncharacterized protein</fullName>
    </submittedName>
</protein>
<keyword evidence="2" id="KW-1185">Reference proteome</keyword>
<reference evidence="1 2" key="1">
    <citation type="journal article" date="2021" name="BMC Biol.">
        <title>Horizontally acquired antibacterial genes associated with adaptive radiation of ladybird beetles.</title>
        <authorList>
            <person name="Li H.S."/>
            <person name="Tang X.F."/>
            <person name="Huang Y.H."/>
            <person name="Xu Z.Y."/>
            <person name="Chen M.L."/>
            <person name="Du X.Y."/>
            <person name="Qiu B.Y."/>
            <person name="Chen P.T."/>
            <person name="Zhang W."/>
            <person name="Slipinski A."/>
            <person name="Escalona H.E."/>
            <person name="Waterhouse R.M."/>
            <person name="Zwick A."/>
            <person name="Pang H."/>
        </authorList>
    </citation>
    <scope>NUCLEOTIDE SEQUENCE [LARGE SCALE GENOMIC DNA]</scope>
    <source>
        <strain evidence="1">SYSU2018</strain>
    </source>
</reference>
<organism evidence="1 2">
    <name type="scientific">Cryptolaemus montrouzieri</name>
    <dbReference type="NCBI Taxonomy" id="559131"/>
    <lineage>
        <taxon>Eukaryota</taxon>
        <taxon>Metazoa</taxon>
        <taxon>Ecdysozoa</taxon>
        <taxon>Arthropoda</taxon>
        <taxon>Hexapoda</taxon>
        <taxon>Insecta</taxon>
        <taxon>Pterygota</taxon>
        <taxon>Neoptera</taxon>
        <taxon>Endopterygota</taxon>
        <taxon>Coleoptera</taxon>
        <taxon>Polyphaga</taxon>
        <taxon>Cucujiformia</taxon>
        <taxon>Coccinelloidea</taxon>
        <taxon>Coccinellidae</taxon>
        <taxon>Scymninae</taxon>
        <taxon>Scymnini</taxon>
        <taxon>Cryptolaemus</taxon>
    </lineage>
</organism>
<feature type="non-terminal residue" evidence="1">
    <location>
        <position position="1"/>
    </location>
</feature>
<evidence type="ECO:0000313" key="1">
    <source>
        <dbReference type="EMBL" id="KAL3281672.1"/>
    </source>
</evidence>
<dbReference type="PANTHER" id="PTHR39953">
    <property type="entry name" value="RE54151P"/>
    <property type="match status" value="1"/>
</dbReference>
<accession>A0ABD2NT12</accession>
<evidence type="ECO:0000313" key="2">
    <source>
        <dbReference type="Proteomes" id="UP001516400"/>
    </source>
</evidence>
<dbReference type="PANTHER" id="PTHR39953:SF1">
    <property type="entry name" value="RE54151P"/>
    <property type="match status" value="1"/>
</dbReference>
<dbReference type="Proteomes" id="UP001516400">
    <property type="component" value="Unassembled WGS sequence"/>
</dbReference>
<name>A0ABD2NT12_9CUCU</name>
<comment type="caution">
    <text evidence="1">The sequence shown here is derived from an EMBL/GenBank/DDBJ whole genome shotgun (WGS) entry which is preliminary data.</text>
</comment>
<dbReference type="EMBL" id="JABFTP020000144">
    <property type="protein sequence ID" value="KAL3281672.1"/>
    <property type="molecule type" value="Genomic_DNA"/>
</dbReference>